<dbReference type="OrthoDB" id="10430371at2759"/>
<reference evidence="2" key="2">
    <citation type="submission" date="2015-01" db="EMBL/GenBank/DDBJ databases">
        <title>Evolutionary Origins and Diversification of the Mycorrhizal Mutualists.</title>
        <authorList>
            <consortium name="DOE Joint Genome Institute"/>
            <consortium name="Mycorrhizal Genomics Consortium"/>
            <person name="Kohler A."/>
            <person name="Kuo A."/>
            <person name="Nagy L.G."/>
            <person name="Floudas D."/>
            <person name="Copeland A."/>
            <person name="Barry K.W."/>
            <person name="Cichocki N."/>
            <person name="Veneault-Fourrey C."/>
            <person name="LaButti K."/>
            <person name="Lindquist E.A."/>
            <person name="Lipzen A."/>
            <person name="Lundell T."/>
            <person name="Morin E."/>
            <person name="Murat C."/>
            <person name="Riley R."/>
            <person name="Ohm R."/>
            <person name="Sun H."/>
            <person name="Tunlid A."/>
            <person name="Henrissat B."/>
            <person name="Grigoriev I.V."/>
            <person name="Hibbett D.S."/>
            <person name="Martin F."/>
        </authorList>
    </citation>
    <scope>NUCLEOTIDE SEQUENCE [LARGE SCALE GENOMIC DNA]</scope>
    <source>
        <strain evidence="2">ATCC 200175</strain>
    </source>
</reference>
<sequence>MDQDTSRLPSYRSSYLLRFHPYPRVQPSMRERLLAANADTLHDVISNWVPVEPSPAYTECKGPVTVLEEVIYHPGKGDQAPQLQRRRLSLSSVVVDLAFMIVKRIH</sequence>
<dbReference type="HOGENOM" id="CLU_171263_1_0_1"/>
<accession>A0A0C9SZK2</accession>
<dbReference type="AlphaFoldDB" id="A0A0C9SZK2"/>
<organism evidence="1 2">
    <name type="scientific">Paxillus involutus ATCC 200175</name>
    <dbReference type="NCBI Taxonomy" id="664439"/>
    <lineage>
        <taxon>Eukaryota</taxon>
        <taxon>Fungi</taxon>
        <taxon>Dikarya</taxon>
        <taxon>Basidiomycota</taxon>
        <taxon>Agaricomycotina</taxon>
        <taxon>Agaricomycetes</taxon>
        <taxon>Agaricomycetidae</taxon>
        <taxon>Boletales</taxon>
        <taxon>Paxilineae</taxon>
        <taxon>Paxillaceae</taxon>
        <taxon>Paxillus</taxon>
    </lineage>
</organism>
<dbReference type="EMBL" id="KN819336">
    <property type="protein sequence ID" value="KIJ15574.1"/>
    <property type="molecule type" value="Genomic_DNA"/>
</dbReference>
<gene>
    <name evidence="1" type="ORF">PAXINDRAFT_169036</name>
</gene>
<proteinExistence type="predicted"/>
<dbReference type="Proteomes" id="UP000053647">
    <property type="component" value="Unassembled WGS sequence"/>
</dbReference>
<keyword evidence="2" id="KW-1185">Reference proteome</keyword>
<evidence type="ECO:0000313" key="1">
    <source>
        <dbReference type="EMBL" id="KIJ15574.1"/>
    </source>
</evidence>
<evidence type="ECO:0000313" key="2">
    <source>
        <dbReference type="Proteomes" id="UP000053647"/>
    </source>
</evidence>
<reference evidence="1 2" key="1">
    <citation type="submission" date="2014-06" db="EMBL/GenBank/DDBJ databases">
        <authorList>
            <consortium name="DOE Joint Genome Institute"/>
            <person name="Kuo A."/>
            <person name="Kohler A."/>
            <person name="Nagy L.G."/>
            <person name="Floudas D."/>
            <person name="Copeland A."/>
            <person name="Barry K.W."/>
            <person name="Cichocki N."/>
            <person name="Veneault-Fourrey C."/>
            <person name="LaButti K."/>
            <person name="Lindquist E.A."/>
            <person name="Lipzen A."/>
            <person name="Lundell T."/>
            <person name="Morin E."/>
            <person name="Murat C."/>
            <person name="Sun H."/>
            <person name="Tunlid A."/>
            <person name="Henrissat B."/>
            <person name="Grigoriev I.V."/>
            <person name="Hibbett D.S."/>
            <person name="Martin F."/>
            <person name="Nordberg H.P."/>
            <person name="Cantor M.N."/>
            <person name="Hua S.X."/>
        </authorList>
    </citation>
    <scope>NUCLEOTIDE SEQUENCE [LARGE SCALE GENOMIC DNA]</scope>
    <source>
        <strain evidence="1 2">ATCC 200175</strain>
    </source>
</reference>
<name>A0A0C9SZK2_PAXIN</name>
<protein>
    <submittedName>
        <fullName evidence="1">Uncharacterized protein</fullName>
    </submittedName>
</protein>